<dbReference type="InterPro" id="IPR002347">
    <property type="entry name" value="SDR_fam"/>
</dbReference>
<proteinExistence type="inferred from homology"/>
<evidence type="ECO:0000256" key="2">
    <source>
        <dbReference type="ARBA" id="ARBA00004555"/>
    </source>
</evidence>
<keyword evidence="11" id="KW-0175">Coiled coil</keyword>
<dbReference type="PANTHER" id="PTHR24320:SF282">
    <property type="entry name" value="WW DOMAIN-CONTAINING OXIDOREDUCTASE"/>
    <property type="match status" value="1"/>
</dbReference>
<dbReference type="PRINTS" id="PR00081">
    <property type="entry name" value="GDHRDH"/>
</dbReference>
<evidence type="ECO:0000256" key="8">
    <source>
        <dbReference type="ARBA" id="ARBA00023002"/>
    </source>
</evidence>
<dbReference type="Pfam" id="PF00397">
    <property type="entry name" value="WW"/>
    <property type="match status" value="2"/>
</dbReference>
<keyword evidence="10" id="KW-0458">Lysosome</keyword>
<keyword evidence="9" id="KW-0333">Golgi apparatus</keyword>
<dbReference type="InterPro" id="IPR001202">
    <property type="entry name" value="WW_dom"/>
</dbReference>
<evidence type="ECO:0000259" key="12">
    <source>
        <dbReference type="PROSITE" id="PS50020"/>
    </source>
</evidence>
<gene>
    <name evidence="13" type="ORF">CVLEPA_LOCUS9093</name>
</gene>
<feature type="domain" description="WW" evidence="12">
    <location>
        <begin position="10"/>
        <end position="43"/>
    </location>
</feature>
<dbReference type="CDD" id="cd00201">
    <property type="entry name" value="WW"/>
    <property type="match status" value="2"/>
</dbReference>
<feature type="domain" description="WW" evidence="12">
    <location>
        <begin position="51"/>
        <end position="84"/>
    </location>
</feature>
<protein>
    <recommendedName>
        <fullName evidence="4">WW domain-containing oxidoreductase</fullName>
    </recommendedName>
</protein>
<dbReference type="PROSITE" id="PS01159">
    <property type="entry name" value="WW_DOMAIN_1"/>
    <property type="match status" value="1"/>
</dbReference>
<evidence type="ECO:0000256" key="6">
    <source>
        <dbReference type="ARBA" id="ARBA00022703"/>
    </source>
</evidence>
<evidence type="ECO:0000313" key="13">
    <source>
        <dbReference type="EMBL" id="CAK8678813.1"/>
    </source>
</evidence>
<dbReference type="Gene3D" id="3.40.50.720">
    <property type="entry name" value="NAD(P)-binding Rossmann-like Domain"/>
    <property type="match status" value="1"/>
</dbReference>
<keyword evidence="14" id="KW-1185">Reference proteome</keyword>
<dbReference type="InterPro" id="IPR036291">
    <property type="entry name" value="NAD(P)-bd_dom_sf"/>
</dbReference>
<dbReference type="Proteomes" id="UP001642483">
    <property type="component" value="Unassembled WGS sequence"/>
</dbReference>
<evidence type="ECO:0000256" key="10">
    <source>
        <dbReference type="ARBA" id="ARBA00023228"/>
    </source>
</evidence>
<keyword evidence="6" id="KW-0053">Apoptosis</keyword>
<dbReference type="InterPro" id="IPR036020">
    <property type="entry name" value="WW_dom_sf"/>
</dbReference>
<comment type="similarity">
    <text evidence="3">Belongs to the short-chain dehydrogenases/reductases (SDR) family.</text>
</comment>
<dbReference type="EMBL" id="CAWYQH010000057">
    <property type="protein sequence ID" value="CAK8678813.1"/>
    <property type="molecule type" value="Genomic_DNA"/>
</dbReference>
<comment type="subcellular location">
    <subcellularLocation>
        <location evidence="2">Golgi apparatus</location>
    </subcellularLocation>
    <subcellularLocation>
        <location evidence="1">Lysosome</location>
    </subcellularLocation>
</comment>
<accession>A0ABP0FLA3</accession>
<organism evidence="13 14">
    <name type="scientific">Clavelina lepadiformis</name>
    <name type="common">Light-bulb sea squirt</name>
    <name type="synonym">Ascidia lepadiformis</name>
    <dbReference type="NCBI Taxonomy" id="159417"/>
    <lineage>
        <taxon>Eukaryota</taxon>
        <taxon>Metazoa</taxon>
        <taxon>Chordata</taxon>
        <taxon>Tunicata</taxon>
        <taxon>Ascidiacea</taxon>
        <taxon>Aplousobranchia</taxon>
        <taxon>Clavelinidae</taxon>
        <taxon>Clavelina</taxon>
    </lineage>
</organism>
<comment type="caution">
    <text evidence="13">The sequence shown here is derived from an EMBL/GenBank/DDBJ whole genome shotgun (WGS) entry which is preliminary data.</text>
</comment>
<feature type="coiled-coil region" evidence="11">
    <location>
        <begin position="153"/>
        <end position="180"/>
    </location>
</feature>
<dbReference type="Gene3D" id="2.20.70.10">
    <property type="match status" value="2"/>
</dbReference>
<sequence length="356" mass="40750">MDFADTDSEDELPHGWEVRVTPEGWIYYANHLNQRTKWEHPKTNKRRKVPADLPYGWERLEDDEGRVYYVDHTKKRTTYTDPRLAFATDISSSKDDVIRQRYDASSSTDEILMGYDLSGKVAIVTGASAGIGLETARALSYQGCKVIMACRNMEKTETAIRELQKDRKDARLIAMELNLASLQSVKTFANEFKSTDLPLHMLILNAGVFALPWQLTEDGIERMFATNHVGHFYLTKLLTPILLRSAPARVVVVSSESHRFPATSEPISLEKLNPPATQFWSMVQYNRSKLCNVLFSNELNRRLSGLGVISYSLHPGNMMYTSLPNSYWFYKILFFLARPFTKSMGVERAYANHWLL</sequence>
<evidence type="ECO:0000256" key="7">
    <source>
        <dbReference type="ARBA" id="ARBA00022857"/>
    </source>
</evidence>
<keyword evidence="7" id="KW-0521">NADP</keyword>
<dbReference type="Pfam" id="PF00106">
    <property type="entry name" value="adh_short"/>
    <property type="match status" value="1"/>
</dbReference>
<keyword evidence="8" id="KW-0560">Oxidoreductase</keyword>
<evidence type="ECO:0000313" key="14">
    <source>
        <dbReference type="Proteomes" id="UP001642483"/>
    </source>
</evidence>
<dbReference type="PROSITE" id="PS50020">
    <property type="entry name" value="WW_DOMAIN_2"/>
    <property type="match status" value="2"/>
</dbReference>
<keyword evidence="5" id="KW-0879">Wnt signaling pathway</keyword>
<evidence type="ECO:0000256" key="3">
    <source>
        <dbReference type="ARBA" id="ARBA00006484"/>
    </source>
</evidence>
<evidence type="ECO:0000256" key="11">
    <source>
        <dbReference type="SAM" id="Coils"/>
    </source>
</evidence>
<evidence type="ECO:0000256" key="5">
    <source>
        <dbReference type="ARBA" id="ARBA00022687"/>
    </source>
</evidence>
<reference evidence="13 14" key="1">
    <citation type="submission" date="2024-02" db="EMBL/GenBank/DDBJ databases">
        <authorList>
            <person name="Daric V."/>
            <person name="Darras S."/>
        </authorList>
    </citation>
    <scope>NUCLEOTIDE SEQUENCE [LARGE SCALE GENOMIC DNA]</scope>
</reference>
<dbReference type="SMART" id="SM00456">
    <property type="entry name" value="WW"/>
    <property type="match status" value="2"/>
</dbReference>
<dbReference type="PANTHER" id="PTHR24320">
    <property type="entry name" value="RETINOL DEHYDROGENASE"/>
    <property type="match status" value="1"/>
</dbReference>
<evidence type="ECO:0000256" key="4">
    <source>
        <dbReference type="ARBA" id="ARBA00016094"/>
    </source>
</evidence>
<evidence type="ECO:0000256" key="1">
    <source>
        <dbReference type="ARBA" id="ARBA00004371"/>
    </source>
</evidence>
<dbReference type="SUPFAM" id="SSF51735">
    <property type="entry name" value="NAD(P)-binding Rossmann-fold domains"/>
    <property type="match status" value="1"/>
</dbReference>
<name>A0ABP0FLA3_CLALP</name>
<dbReference type="SUPFAM" id="SSF51045">
    <property type="entry name" value="WW domain"/>
    <property type="match status" value="2"/>
</dbReference>
<evidence type="ECO:0000256" key="9">
    <source>
        <dbReference type="ARBA" id="ARBA00023034"/>
    </source>
</evidence>